<name>A0AAV2IIT1_LYMST</name>
<evidence type="ECO:0000256" key="2">
    <source>
        <dbReference type="ARBA" id="ARBA00022692"/>
    </source>
</evidence>
<keyword evidence="7" id="KW-1185">Reference proteome</keyword>
<evidence type="ECO:0000256" key="1">
    <source>
        <dbReference type="ARBA" id="ARBA00004141"/>
    </source>
</evidence>
<gene>
    <name evidence="6" type="ORF">GSLYS_00019598001</name>
</gene>
<dbReference type="Gene3D" id="1.20.1250.20">
    <property type="entry name" value="MFS general substrate transporter like domains"/>
    <property type="match status" value="1"/>
</dbReference>
<keyword evidence="3" id="KW-1133">Transmembrane helix</keyword>
<comment type="caution">
    <text evidence="6">The sequence shown here is derived from an EMBL/GenBank/DDBJ whole genome shotgun (WGS) entry which is preliminary data.</text>
</comment>
<feature type="non-terminal residue" evidence="6">
    <location>
        <position position="1"/>
    </location>
</feature>
<dbReference type="InterPro" id="IPR005828">
    <property type="entry name" value="MFS_sugar_transport-like"/>
</dbReference>
<dbReference type="Pfam" id="PF00083">
    <property type="entry name" value="Sugar_tr"/>
    <property type="match status" value="1"/>
</dbReference>
<evidence type="ECO:0000256" key="4">
    <source>
        <dbReference type="ARBA" id="ARBA00023136"/>
    </source>
</evidence>
<feature type="non-terminal residue" evidence="6">
    <location>
        <position position="73"/>
    </location>
</feature>
<keyword evidence="2" id="KW-0812">Transmembrane</keyword>
<dbReference type="GO" id="GO:0022857">
    <property type="term" value="F:transmembrane transporter activity"/>
    <property type="evidence" value="ECO:0007669"/>
    <property type="project" value="InterPro"/>
</dbReference>
<dbReference type="InterPro" id="IPR020846">
    <property type="entry name" value="MFS_dom"/>
</dbReference>
<evidence type="ECO:0000256" key="3">
    <source>
        <dbReference type="ARBA" id="ARBA00022989"/>
    </source>
</evidence>
<dbReference type="InterPro" id="IPR036259">
    <property type="entry name" value="MFS_trans_sf"/>
</dbReference>
<proteinExistence type="predicted"/>
<dbReference type="SUPFAM" id="SSF103473">
    <property type="entry name" value="MFS general substrate transporter"/>
    <property type="match status" value="1"/>
</dbReference>
<dbReference type="AlphaFoldDB" id="A0AAV2IIT1"/>
<evidence type="ECO:0000313" key="6">
    <source>
        <dbReference type="EMBL" id="CAL1546221.1"/>
    </source>
</evidence>
<accession>A0AAV2IIT1</accession>
<evidence type="ECO:0000313" key="7">
    <source>
        <dbReference type="Proteomes" id="UP001497497"/>
    </source>
</evidence>
<dbReference type="GO" id="GO:0016020">
    <property type="term" value="C:membrane"/>
    <property type="evidence" value="ECO:0007669"/>
    <property type="project" value="UniProtKB-SubCell"/>
</dbReference>
<dbReference type="Proteomes" id="UP001497497">
    <property type="component" value="Unassembled WGS sequence"/>
</dbReference>
<keyword evidence="4" id="KW-0472">Membrane</keyword>
<feature type="domain" description="Major facilitator superfamily (MFS) profile" evidence="5">
    <location>
        <begin position="1"/>
        <end position="73"/>
    </location>
</feature>
<dbReference type="EMBL" id="CAXITT010000785">
    <property type="protein sequence ID" value="CAL1546221.1"/>
    <property type="molecule type" value="Genomic_DNA"/>
</dbReference>
<comment type="subcellular location">
    <subcellularLocation>
        <location evidence="1">Membrane</location>
        <topology evidence="1">Multi-pass membrane protein</topology>
    </subcellularLocation>
</comment>
<reference evidence="6 7" key="1">
    <citation type="submission" date="2024-04" db="EMBL/GenBank/DDBJ databases">
        <authorList>
            <consortium name="Genoscope - CEA"/>
            <person name="William W."/>
        </authorList>
    </citation>
    <scope>NUCLEOTIDE SEQUENCE [LARGE SCALE GENOMIC DNA]</scope>
</reference>
<protein>
    <recommendedName>
        <fullName evidence="5">Major facilitator superfamily (MFS) profile domain-containing protein</fullName>
    </recommendedName>
</protein>
<sequence>IENGTNITLPCTYGWVYHGEFESTIITEWDLVCVRAYLSELSTTLYLVGSMCGALFISALSDKFGRRLLVLIC</sequence>
<evidence type="ECO:0000259" key="5">
    <source>
        <dbReference type="PROSITE" id="PS50850"/>
    </source>
</evidence>
<organism evidence="6 7">
    <name type="scientific">Lymnaea stagnalis</name>
    <name type="common">Great pond snail</name>
    <name type="synonym">Helix stagnalis</name>
    <dbReference type="NCBI Taxonomy" id="6523"/>
    <lineage>
        <taxon>Eukaryota</taxon>
        <taxon>Metazoa</taxon>
        <taxon>Spiralia</taxon>
        <taxon>Lophotrochozoa</taxon>
        <taxon>Mollusca</taxon>
        <taxon>Gastropoda</taxon>
        <taxon>Heterobranchia</taxon>
        <taxon>Euthyneura</taxon>
        <taxon>Panpulmonata</taxon>
        <taxon>Hygrophila</taxon>
        <taxon>Lymnaeoidea</taxon>
        <taxon>Lymnaeidae</taxon>
        <taxon>Lymnaea</taxon>
    </lineage>
</organism>
<dbReference type="PROSITE" id="PS50850">
    <property type="entry name" value="MFS"/>
    <property type="match status" value="1"/>
</dbReference>